<dbReference type="AlphaFoldDB" id="D9WJC8"/>
<reference evidence="2 3" key="1">
    <citation type="submission" date="2009-02" db="EMBL/GenBank/DDBJ databases">
        <title>Annotation of Streptomyces hygroscopicus strain ATCC 53653.</title>
        <authorList>
            <consortium name="The Broad Institute Genome Sequencing Platform"/>
            <consortium name="Broad Institute Microbial Sequencing Center"/>
            <person name="Fischbach M."/>
            <person name="Godfrey P."/>
            <person name="Ward D."/>
            <person name="Young S."/>
            <person name="Zeng Q."/>
            <person name="Koehrsen M."/>
            <person name="Alvarado L."/>
            <person name="Berlin A.M."/>
            <person name="Bochicchio J."/>
            <person name="Borenstein D."/>
            <person name="Chapman S.B."/>
            <person name="Chen Z."/>
            <person name="Engels R."/>
            <person name="Freedman E."/>
            <person name="Gellesch M."/>
            <person name="Goldberg J."/>
            <person name="Griggs A."/>
            <person name="Gujja S."/>
            <person name="Heilman E.R."/>
            <person name="Heiman D.I."/>
            <person name="Hepburn T.A."/>
            <person name="Howarth C."/>
            <person name="Jen D."/>
            <person name="Larson L."/>
            <person name="Lewis B."/>
            <person name="Mehta T."/>
            <person name="Park D."/>
            <person name="Pearson M."/>
            <person name="Richards J."/>
            <person name="Roberts A."/>
            <person name="Saif S."/>
            <person name="Shea T.D."/>
            <person name="Shenoy N."/>
            <person name="Sisk P."/>
            <person name="Stolte C."/>
            <person name="Sykes S.N."/>
            <person name="Thomson T."/>
            <person name="Walk T."/>
            <person name="White J."/>
            <person name="Yandava C."/>
            <person name="Straight P."/>
            <person name="Clardy J."/>
            <person name="Hung D."/>
            <person name="Kolter R."/>
            <person name="Mekalanos J."/>
            <person name="Walker S."/>
            <person name="Walsh C.T."/>
            <person name="Wieland-Brown L.C."/>
            <person name="Haas B."/>
            <person name="Nusbaum C."/>
            <person name="Birren B."/>
        </authorList>
    </citation>
    <scope>NUCLEOTIDE SEQUENCE [LARGE SCALE GENOMIC DNA]</scope>
    <source>
        <strain evidence="2 3">ATCC 53653</strain>
    </source>
</reference>
<dbReference type="STRING" id="457427.SSOG_08939"/>
<keyword evidence="3" id="KW-1185">Reference proteome</keyword>
<feature type="compositionally biased region" description="Polar residues" evidence="1">
    <location>
        <begin position="22"/>
        <end position="40"/>
    </location>
</feature>
<gene>
    <name evidence="2" type="ORF">SSOG_08939</name>
</gene>
<name>D9WJC8_9ACTN</name>
<proteinExistence type="predicted"/>
<feature type="region of interest" description="Disordered" evidence="1">
    <location>
        <begin position="20"/>
        <end position="74"/>
    </location>
</feature>
<evidence type="ECO:0000256" key="1">
    <source>
        <dbReference type="SAM" id="MobiDB-lite"/>
    </source>
</evidence>
<evidence type="ECO:0000313" key="3">
    <source>
        <dbReference type="Proteomes" id="UP000003963"/>
    </source>
</evidence>
<dbReference type="Proteomes" id="UP000003963">
    <property type="component" value="Unassembled WGS sequence"/>
</dbReference>
<sequence>MFSRPDFAGARLLAVADGARMETSTRATQSENTTASQGGDHNTVFGGAPALKSDTVGAANPGASGTGADTSDSDGRVIATDQARQVVVKPSTGRVFAFAVPTAWLSVAHVHRQFKDLSSSNWVRKHLMGSLGGLKPGSQTVESQTQVLAWIREDVARQLGLITDDNFPEAVAKAWDKVKDAAKTWADEDAKYWELRRDIPDLREAVETARVARSVARRRRRQADTAAQVELTAARRDLTAATAAADAALRQAPGDFPAPVGDELRSATELAAQGAAGPTRAPC</sequence>
<dbReference type="HOGENOM" id="CLU_983244_0_0_11"/>
<organism evidence="2 3">
    <name type="scientific">Streptomyces himastatinicus ATCC 53653</name>
    <dbReference type="NCBI Taxonomy" id="457427"/>
    <lineage>
        <taxon>Bacteria</taxon>
        <taxon>Bacillati</taxon>
        <taxon>Actinomycetota</taxon>
        <taxon>Actinomycetes</taxon>
        <taxon>Kitasatosporales</taxon>
        <taxon>Streptomycetaceae</taxon>
        <taxon>Streptomyces</taxon>
        <taxon>Streptomyces violaceusniger group</taxon>
    </lineage>
</organism>
<dbReference type="RefSeq" id="WP_009721022.1">
    <property type="nucleotide sequence ID" value="NZ_GG657754.1"/>
</dbReference>
<accession>D9WJC8</accession>
<evidence type="ECO:0000313" key="2">
    <source>
        <dbReference type="EMBL" id="EFL29225.1"/>
    </source>
</evidence>
<dbReference type="OrthoDB" id="1215854at2"/>
<protein>
    <submittedName>
        <fullName evidence="2">PE-PGRS family protein</fullName>
    </submittedName>
</protein>
<dbReference type="EMBL" id="GG657754">
    <property type="protein sequence ID" value="EFL29225.1"/>
    <property type="molecule type" value="Genomic_DNA"/>
</dbReference>